<dbReference type="Pfam" id="PF21338">
    <property type="entry name" value="Top1B_N_bact"/>
    <property type="match status" value="1"/>
</dbReference>
<evidence type="ECO:0000259" key="7">
    <source>
        <dbReference type="Pfam" id="PF01028"/>
    </source>
</evidence>
<dbReference type="GO" id="GO:0006265">
    <property type="term" value="P:DNA topological change"/>
    <property type="evidence" value="ECO:0007669"/>
    <property type="project" value="InterPro"/>
</dbReference>
<dbReference type="InterPro" id="IPR035447">
    <property type="entry name" value="DNA_topo_I_N_sf"/>
</dbReference>
<evidence type="ECO:0000313" key="10">
    <source>
        <dbReference type="Proteomes" id="UP000239724"/>
    </source>
</evidence>
<dbReference type="GO" id="GO:0003917">
    <property type="term" value="F:DNA topoisomerase type I (single strand cut, ATP-independent) activity"/>
    <property type="evidence" value="ECO:0007669"/>
    <property type="project" value="UniProtKB-EC"/>
</dbReference>
<reference evidence="9 10" key="1">
    <citation type="journal article" date="2018" name="Arch. Microbiol.">
        <title>New insights into the metabolic potential of the phototrophic purple bacterium Rhodopila globiformis DSM 161(T) from its draft genome sequence and evidence for a vanadium-dependent nitrogenase.</title>
        <authorList>
            <person name="Imhoff J.F."/>
            <person name="Rahn T."/>
            <person name="Kunzel S."/>
            <person name="Neulinger S.C."/>
        </authorList>
    </citation>
    <scope>NUCLEOTIDE SEQUENCE [LARGE SCALE GENOMIC DNA]</scope>
    <source>
        <strain evidence="9 10">DSM 161</strain>
    </source>
</reference>
<proteinExistence type="inferred from homology"/>
<evidence type="ECO:0000259" key="8">
    <source>
        <dbReference type="Pfam" id="PF21338"/>
    </source>
</evidence>
<keyword evidence="6 9" id="KW-0413">Isomerase</keyword>
<dbReference type="Gene3D" id="3.90.15.10">
    <property type="entry name" value="Topoisomerase I, Chain A, domain 3"/>
    <property type="match status" value="1"/>
</dbReference>
<dbReference type="GO" id="GO:0003677">
    <property type="term" value="F:DNA binding"/>
    <property type="evidence" value="ECO:0007669"/>
    <property type="project" value="UniProtKB-KW"/>
</dbReference>
<dbReference type="InterPro" id="IPR049331">
    <property type="entry name" value="Top1B_N_bact"/>
</dbReference>
<evidence type="ECO:0000256" key="1">
    <source>
        <dbReference type="ARBA" id="ARBA00000213"/>
    </source>
</evidence>
<dbReference type="InterPro" id="IPR014711">
    <property type="entry name" value="TopoI_cat_a-hlx-sub_euk"/>
</dbReference>
<gene>
    <name evidence="9" type="ORF">CCS01_03005</name>
</gene>
<dbReference type="Gene3D" id="3.30.66.10">
    <property type="entry name" value="DNA topoisomerase I domain"/>
    <property type="match status" value="1"/>
</dbReference>
<evidence type="ECO:0000256" key="4">
    <source>
        <dbReference type="ARBA" id="ARBA00023029"/>
    </source>
</evidence>
<organism evidence="9 10">
    <name type="scientific">Rhodopila globiformis</name>
    <name type="common">Rhodopseudomonas globiformis</name>
    <dbReference type="NCBI Taxonomy" id="1071"/>
    <lineage>
        <taxon>Bacteria</taxon>
        <taxon>Pseudomonadati</taxon>
        <taxon>Pseudomonadota</taxon>
        <taxon>Alphaproteobacteria</taxon>
        <taxon>Acetobacterales</taxon>
        <taxon>Acetobacteraceae</taxon>
        <taxon>Rhodopila</taxon>
    </lineage>
</organism>
<keyword evidence="4" id="KW-0799">Topoisomerase</keyword>
<evidence type="ECO:0000313" key="9">
    <source>
        <dbReference type="EMBL" id="PPQ37898.1"/>
    </source>
</evidence>
<dbReference type="Pfam" id="PF01028">
    <property type="entry name" value="Topoisom_I"/>
    <property type="match status" value="1"/>
</dbReference>
<evidence type="ECO:0000256" key="5">
    <source>
        <dbReference type="ARBA" id="ARBA00023125"/>
    </source>
</evidence>
<dbReference type="PROSITE" id="PS52038">
    <property type="entry name" value="TOPO_IB_2"/>
    <property type="match status" value="1"/>
</dbReference>
<name>A0A2S6NMX2_RHOGL</name>
<comment type="catalytic activity">
    <reaction evidence="1">
        <text>ATP-independent breakage of single-stranded DNA, followed by passage and rejoining.</text>
        <dbReference type="EC" id="5.6.2.1"/>
    </reaction>
</comment>
<dbReference type="InterPro" id="IPR013500">
    <property type="entry name" value="TopoI_cat_euk"/>
</dbReference>
<dbReference type="Proteomes" id="UP000239724">
    <property type="component" value="Unassembled WGS sequence"/>
</dbReference>
<feature type="domain" description="DNA topoisomerase IB N-terminal" evidence="8">
    <location>
        <begin position="47"/>
        <end position="95"/>
    </location>
</feature>
<dbReference type="InterPro" id="IPR001631">
    <property type="entry name" value="TopoI"/>
</dbReference>
<dbReference type="AlphaFoldDB" id="A0A2S6NMX2"/>
<sequence>MSQATVEDLSSTGTLSPEVLKAAAKAAKLRYVSDRGKGIRRARNKDGFDYVAPDGSRITDPGELARIRKLAIPPAYQDVWICPYANGHLQATGRDARGRKQYRYHPKWREVRDEAKYGRMLTFGKVLPTIRAQVEKDLAKSGLPREKVLAAIVRLLESTLIRVGNEEYARSNRSFGLTTLRNRHVKVEGAASIRFDFRGKSGTEHHIDLKNRKLANVVRRCQDLPAQELFQYLDEDGQPRRVDSDDVNDYLQAISGEAITAKDFRTWAATNLAALALQRLEAFDTQAKARRNVVQAVESVSKMLGNTPAICRKCYIHPAIFDGYLDGSLLDALKRRTAEKLADPGHGLKAEEAAVVAFLAHQLGEQAEDGKPIRLG</sequence>
<dbReference type="PRINTS" id="PR00416">
    <property type="entry name" value="EUTPISMRASEI"/>
</dbReference>
<dbReference type="EMBL" id="NHRY01000044">
    <property type="protein sequence ID" value="PPQ37898.1"/>
    <property type="molecule type" value="Genomic_DNA"/>
</dbReference>
<dbReference type="SUPFAM" id="SSF56349">
    <property type="entry name" value="DNA breaking-rejoining enzymes"/>
    <property type="match status" value="1"/>
</dbReference>
<accession>A0A2S6NMX2</accession>
<comment type="caution">
    <text evidence="9">The sequence shown here is derived from an EMBL/GenBank/DDBJ whole genome shotgun (WGS) entry which is preliminary data.</text>
</comment>
<keyword evidence="10" id="KW-1185">Reference proteome</keyword>
<evidence type="ECO:0000256" key="3">
    <source>
        <dbReference type="ARBA" id="ARBA00012891"/>
    </source>
</evidence>
<dbReference type="InterPro" id="IPR011010">
    <property type="entry name" value="DNA_brk_join_enz"/>
</dbReference>
<dbReference type="OrthoDB" id="9778962at2"/>
<dbReference type="Gene3D" id="1.10.132.120">
    <property type="match status" value="1"/>
</dbReference>
<evidence type="ECO:0000256" key="6">
    <source>
        <dbReference type="ARBA" id="ARBA00023235"/>
    </source>
</evidence>
<evidence type="ECO:0000256" key="2">
    <source>
        <dbReference type="ARBA" id="ARBA00006645"/>
    </source>
</evidence>
<comment type="similarity">
    <text evidence="2">Belongs to the type IB topoisomerase family.</text>
</comment>
<protein>
    <recommendedName>
        <fullName evidence="3">DNA topoisomerase</fullName>
        <ecNumber evidence="3">5.6.2.1</ecNumber>
    </recommendedName>
</protein>
<dbReference type="SUPFAM" id="SSF55869">
    <property type="entry name" value="DNA topoisomerase I domain"/>
    <property type="match status" value="1"/>
</dbReference>
<dbReference type="EC" id="5.6.2.1" evidence="3"/>
<feature type="domain" description="DNA topoisomerase I catalytic core eukaryotic-type" evidence="7">
    <location>
        <begin position="107"/>
        <end position="314"/>
    </location>
</feature>
<keyword evidence="5" id="KW-0238">DNA-binding</keyword>